<dbReference type="EMBL" id="GGEC01046535">
    <property type="protein sequence ID" value="MBX27019.1"/>
    <property type="molecule type" value="Transcribed_RNA"/>
</dbReference>
<dbReference type="AlphaFoldDB" id="A0A2P2M9Z6"/>
<name>A0A2P2M9Z6_RHIMU</name>
<evidence type="ECO:0000313" key="1">
    <source>
        <dbReference type="EMBL" id="MBX27019.1"/>
    </source>
</evidence>
<protein>
    <submittedName>
        <fullName evidence="1">Uncharacterized protein</fullName>
    </submittedName>
</protein>
<organism evidence="1">
    <name type="scientific">Rhizophora mucronata</name>
    <name type="common">Asiatic mangrove</name>
    <dbReference type="NCBI Taxonomy" id="61149"/>
    <lineage>
        <taxon>Eukaryota</taxon>
        <taxon>Viridiplantae</taxon>
        <taxon>Streptophyta</taxon>
        <taxon>Embryophyta</taxon>
        <taxon>Tracheophyta</taxon>
        <taxon>Spermatophyta</taxon>
        <taxon>Magnoliopsida</taxon>
        <taxon>eudicotyledons</taxon>
        <taxon>Gunneridae</taxon>
        <taxon>Pentapetalae</taxon>
        <taxon>rosids</taxon>
        <taxon>fabids</taxon>
        <taxon>Malpighiales</taxon>
        <taxon>Rhizophoraceae</taxon>
        <taxon>Rhizophora</taxon>
    </lineage>
</organism>
<reference evidence="1" key="1">
    <citation type="submission" date="2018-02" db="EMBL/GenBank/DDBJ databases">
        <title>Rhizophora mucronata_Transcriptome.</title>
        <authorList>
            <person name="Meera S.P."/>
            <person name="Sreeshan A."/>
            <person name="Augustine A."/>
        </authorList>
    </citation>
    <scope>NUCLEOTIDE SEQUENCE</scope>
    <source>
        <tissue evidence="1">Leaf</tissue>
    </source>
</reference>
<accession>A0A2P2M9Z6</accession>
<proteinExistence type="predicted"/>
<sequence>MHTSSQIKHPELALTNYLYQAELLQCPTPTSDRTGRWTMNSRCYYPRRYPATPHSYAAHYVFPWLARQAAIILDCG</sequence>